<evidence type="ECO:0000313" key="4">
    <source>
        <dbReference type="EMBL" id="OLQ09458.1"/>
    </source>
</evidence>
<feature type="compositionally biased region" description="Basic and acidic residues" evidence="2">
    <location>
        <begin position="1145"/>
        <end position="1157"/>
    </location>
</feature>
<dbReference type="PROSITE" id="PS50053">
    <property type="entry name" value="UBIQUITIN_2"/>
    <property type="match status" value="1"/>
</dbReference>
<organism evidence="4 5">
    <name type="scientific">Symbiodinium microadriaticum</name>
    <name type="common">Dinoflagellate</name>
    <name type="synonym">Zooxanthella microadriatica</name>
    <dbReference type="NCBI Taxonomy" id="2951"/>
    <lineage>
        <taxon>Eukaryota</taxon>
        <taxon>Sar</taxon>
        <taxon>Alveolata</taxon>
        <taxon>Dinophyceae</taxon>
        <taxon>Suessiales</taxon>
        <taxon>Symbiodiniaceae</taxon>
        <taxon>Symbiodinium</taxon>
    </lineage>
</organism>
<evidence type="ECO:0000259" key="3">
    <source>
        <dbReference type="PROSITE" id="PS50053"/>
    </source>
</evidence>
<name>A0A1Q9EPZ2_SYMMI</name>
<proteinExistence type="predicted"/>
<feature type="compositionally biased region" description="Polar residues" evidence="2">
    <location>
        <begin position="1133"/>
        <end position="1142"/>
    </location>
</feature>
<dbReference type="OrthoDB" id="5370059at2759"/>
<evidence type="ECO:0000256" key="1">
    <source>
        <dbReference type="ARBA" id="ARBA00022737"/>
    </source>
</evidence>
<feature type="domain" description="Ubiquitin-like" evidence="3">
    <location>
        <begin position="3"/>
        <end position="77"/>
    </location>
</feature>
<protein>
    <submittedName>
        <fullName evidence="4">Putative E3 ubiquitin-protein ligase HERC2</fullName>
    </submittedName>
</protein>
<dbReference type="Gene3D" id="2.130.10.30">
    <property type="entry name" value="Regulator of chromosome condensation 1/beta-lactamase-inhibitor protein II"/>
    <property type="match status" value="3"/>
</dbReference>
<sequence length="1165" mass="121667">MSISVEVALLSGRTATIEAGLDEEVSTLKRRAQSALGVGRGRLLDSSGSILDGSARIKNARLQHGDSLTFHINKVQASGNSTAFAAILSDGSIVTWGNPKCGGDSSPVREKLRNVQQIQATSQSFAAILGDGSVVTWGHGHTGGDSSSVQDRLKNVQQIQASKGAFAALLEDRSVVTWGMSNFGGDSTAVQDQLKNVQRIQATSGLRGSAFAAILADGSVVTWGDARFGGDSTAVQHQLNKVQHIQASREAFAAILGDGSVVTWGDDLFGGNSSSVQDQLRNVQHIQASHEAFAAILGDGSVVTWGDDQFGGDSRAVQHRLKNVQQIQASFSAFAALLADGSVVTWGEGIFGGDSSAVQNQLKNVQHIQASNSTRGSAFAAILQDGSVVTWGDARFGGSSSAVQEKLKNVQEIQASSGAFAAITADGSVVTWGAGRTGGDSTAMQAQLKNVQQIQASFSAFAALVGTGSVVSWGDAMFGGDSTAVQDDGDAGQLGFSDQRRVVPETSLSDGCLFHARRDGGSSGLARVRVEVAECLTQAPLPYRTLTDLLLNRRLLKIRVLEGQDFLFAPGVLTWADGEIGEKCAVFAPSASLTDAGVVQGAALISVLEDASTERDETVCFGLTLLEGVAEVATTESEALSPSASLVLLDQGVDGGPEQAPCVRGRLCHVDLSNSRLARQLAGADAARRLAGAAVGVFLSLGTCPACDSPAAAERSELNASYVASFPHLADDPGQYLVCLCASQDSAVGKAVASLTVDGIQVATDDWGNGSYVFSSSAALQSSQGLFNLCWCRPQTSLAQTCTAAADFAVQVALREGECQPCEVYQKTVGSGSIGRAACLCRTLVDGWPFQEVTDGNCGCRDCRWENLFMRSLDPPPLIPGHWSDEKGSVYRCFSTSTCPFTNSTCAVGRTGKACAVCEEGFIGGHDGECQPFKISCAHESTEASVAQFMAILIPVAVLLSNSITWGAVPGPLDMDGETLAAADQQSATFSRQELVTGQMAQTLVNGTAGRLPEQEAVINSTQPVIVDTTTGDLGRSEQSSMLGSTGLLGGLQRVVQAVENVVQSGSRVATSPTQQDAVEYASVKSSISADVHPPSASTLPETPLFTEASMLRMRQMEASAPLLYARREFATTGPSSASSGDIQAEVRRQLAEFMSERDEEGSDG</sequence>
<dbReference type="InterPro" id="IPR009091">
    <property type="entry name" value="RCC1/BLIP-II"/>
</dbReference>
<reference evidence="4 5" key="1">
    <citation type="submission" date="2016-02" db="EMBL/GenBank/DDBJ databases">
        <title>Genome analysis of coral dinoflagellate symbionts highlights evolutionary adaptations to a symbiotic lifestyle.</title>
        <authorList>
            <person name="Aranda M."/>
            <person name="Li Y."/>
            <person name="Liew Y.J."/>
            <person name="Baumgarten S."/>
            <person name="Simakov O."/>
            <person name="Wilson M."/>
            <person name="Piel J."/>
            <person name="Ashoor H."/>
            <person name="Bougouffa S."/>
            <person name="Bajic V.B."/>
            <person name="Ryu T."/>
            <person name="Ravasi T."/>
            <person name="Bayer T."/>
            <person name="Micklem G."/>
            <person name="Kim H."/>
            <person name="Bhak J."/>
            <person name="Lajeunesse T.C."/>
            <person name="Voolstra C.R."/>
        </authorList>
    </citation>
    <scope>NUCLEOTIDE SEQUENCE [LARGE SCALE GENOMIC DNA]</scope>
    <source>
        <strain evidence="4 5">CCMP2467</strain>
    </source>
</reference>
<dbReference type="SUPFAM" id="SSF50985">
    <property type="entry name" value="RCC1/BLIP-II"/>
    <property type="match status" value="1"/>
</dbReference>
<keyword evidence="5" id="KW-1185">Reference proteome</keyword>
<dbReference type="EMBL" id="LSRX01000096">
    <property type="protein sequence ID" value="OLQ09458.1"/>
    <property type="molecule type" value="Genomic_DNA"/>
</dbReference>
<dbReference type="PANTHER" id="PTHR22870:SF446">
    <property type="entry name" value="REGULATOR OF CHROMOSOME CONDENSATION DOMAIN-CONTAINING PROTEIN"/>
    <property type="match status" value="1"/>
</dbReference>
<dbReference type="AlphaFoldDB" id="A0A1Q9EPZ2"/>
<accession>A0A1Q9EPZ2</accession>
<dbReference type="Proteomes" id="UP000186817">
    <property type="component" value="Unassembled WGS sequence"/>
</dbReference>
<evidence type="ECO:0000313" key="5">
    <source>
        <dbReference type="Proteomes" id="UP000186817"/>
    </source>
</evidence>
<dbReference type="InterPro" id="IPR051210">
    <property type="entry name" value="Ub_ligase/GEF_domain"/>
</dbReference>
<gene>
    <name evidence="4" type="primary">HERC2</name>
    <name evidence="4" type="ORF">AK812_SmicGene6934</name>
</gene>
<feature type="region of interest" description="Disordered" evidence="2">
    <location>
        <begin position="1132"/>
        <end position="1165"/>
    </location>
</feature>
<evidence type="ECO:0000256" key="2">
    <source>
        <dbReference type="SAM" id="MobiDB-lite"/>
    </source>
</evidence>
<keyword evidence="1" id="KW-0677">Repeat</keyword>
<dbReference type="PANTHER" id="PTHR22870">
    <property type="entry name" value="REGULATOR OF CHROMOSOME CONDENSATION"/>
    <property type="match status" value="1"/>
</dbReference>
<dbReference type="InterPro" id="IPR000626">
    <property type="entry name" value="Ubiquitin-like_dom"/>
</dbReference>
<comment type="caution">
    <text evidence="4">The sequence shown here is derived from an EMBL/GenBank/DDBJ whole genome shotgun (WGS) entry which is preliminary data.</text>
</comment>